<protein>
    <recommendedName>
        <fullName evidence="1">Transposase for insertion sequence element IS21-like C-terminal domain-containing protein</fullName>
    </recommendedName>
</protein>
<keyword evidence="3" id="KW-1185">Reference proteome</keyword>
<dbReference type="PANTHER" id="PTHR35004">
    <property type="entry name" value="TRANSPOSASE RV3428C-RELATED"/>
    <property type="match status" value="1"/>
</dbReference>
<dbReference type="Pfam" id="PF22483">
    <property type="entry name" value="Mu-transpos_C_2"/>
    <property type="match status" value="1"/>
</dbReference>
<evidence type="ECO:0000313" key="2">
    <source>
        <dbReference type="EMBL" id="OAN66055.1"/>
    </source>
</evidence>
<gene>
    <name evidence="2" type="ORF">A6A05_18565</name>
</gene>
<reference evidence="2 3" key="1">
    <citation type="submission" date="2016-04" db="EMBL/GenBank/DDBJ databases">
        <title>Draft genome sequence of freshwater magnetotactic bacteria Magnetospirillum marisnigri SP-1 and Magnetospirillum moscoviense BB-1.</title>
        <authorList>
            <person name="Koziaeva V."/>
            <person name="Dziuba M.V."/>
            <person name="Ivanov T.M."/>
            <person name="Kuznetsov B."/>
            <person name="Grouzdev D.S."/>
        </authorList>
    </citation>
    <scope>NUCLEOTIDE SEQUENCE [LARGE SCALE GENOMIC DNA]</scope>
    <source>
        <strain evidence="2 3">BB-1</strain>
    </source>
</reference>
<dbReference type="RefSeq" id="WP_068496574.1">
    <property type="nucleotide sequence ID" value="NZ_LWQU01000015.1"/>
</dbReference>
<evidence type="ECO:0000313" key="3">
    <source>
        <dbReference type="Proteomes" id="UP000078543"/>
    </source>
</evidence>
<comment type="caution">
    <text evidence="2">The sequence shown here is derived from an EMBL/GenBank/DDBJ whole genome shotgun (WGS) entry which is preliminary data.</text>
</comment>
<name>A0A178N1J5_9PROT</name>
<dbReference type="InterPro" id="IPR054353">
    <property type="entry name" value="IstA-like_C"/>
</dbReference>
<dbReference type="AlphaFoldDB" id="A0A178N1J5"/>
<organism evidence="2 3">
    <name type="scientific">Magnetospirillum moscoviense</name>
    <dbReference type="NCBI Taxonomy" id="1437059"/>
    <lineage>
        <taxon>Bacteria</taxon>
        <taxon>Pseudomonadati</taxon>
        <taxon>Pseudomonadota</taxon>
        <taxon>Alphaproteobacteria</taxon>
        <taxon>Rhodospirillales</taxon>
        <taxon>Rhodospirillaceae</taxon>
        <taxon>Magnetospirillum</taxon>
    </lineage>
</organism>
<sequence>MQPDCSVEIDTNAYSVPWRLIGESVTMTLSDGRIRIHHAGRLVAEHGESAGRKGRIVEAAHFQGAGGHAGAVRRPVRSMEGPSAEMGPPVPELLRPLAEYEQIAGGGW</sequence>
<dbReference type="Proteomes" id="UP000078543">
    <property type="component" value="Unassembled WGS sequence"/>
</dbReference>
<evidence type="ECO:0000259" key="1">
    <source>
        <dbReference type="Pfam" id="PF22483"/>
    </source>
</evidence>
<dbReference type="STRING" id="1437059.A6A05_18565"/>
<dbReference type="EMBL" id="LWQU01000015">
    <property type="protein sequence ID" value="OAN66055.1"/>
    <property type="molecule type" value="Genomic_DNA"/>
</dbReference>
<proteinExistence type="predicted"/>
<dbReference type="PANTHER" id="PTHR35004:SF7">
    <property type="entry name" value="INTEGRASE PROTEIN"/>
    <property type="match status" value="1"/>
</dbReference>
<accession>A0A178N1J5</accession>
<feature type="domain" description="Transposase for insertion sequence element IS21-like C-terminal" evidence="1">
    <location>
        <begin position="3"/>
        <end position="57"/>
    </location>
</feature>